<dbReference type="EMBL" id="JAVDYG010000001">
    <property type="protein sequence ID" value="MDR7362140.1"/>
    <property type="molecule type" value="Genomic_DNA"/>
</dbReference>
<dbReference type="Proteomes" id="UP001183648">
    <property type="component" value="Unassembled WGS sequence"/>
</dbReference>
<evidence type="ECO:0000313" key="2">
    <source>
        <dbReference type="Proteomes" id="UP001183648"/>
    </source>
</evidence>
<organism evidence="1 2">
    <name type="scientific">Nocardioides marmoribigeumensis</name>
    <dbReference type="NCBI Taxonomy" id="433649"/>
    <lineage>
        <taxon>Bacteria</taxon>
        <taxon>Bacillati</taxon>
        <taxon>Actinomycetota</taxon>
        <taxon>Actinomycetes</taxon>
        <taxon>Propionibacteriales</taxon>
        <taxon>Nocardioidaceae</taxon>
        <taxon>Nocardioides</taxon>
    </lineage>
</organism>
<name>A0ABU2BU34_9ACTN</name>
<accession>A0ABU2BU34</accession>
<proteinExistence type="predicted"/>
<sequence>MHPMFVIVLILAAAMLLGFGAIWWKDRDRTHEQAEDGHRLLR</sequence>
<comment type="caution">
    <text evidence="1">The sequence shown here is derived from an EMBL/GenBank/DDBJ whole genome shotgun (WGS) entry which is preliminary data.</text>
</comment>
<evidence type="ECO:0000313" key="1">
    <source>
        <dbReference type="EMBL" id="MDR7362140.1"/>
    </source>
</evidence>
<dbReference type="RefSeq" id="WP_310301238.1">
    <property type="nucleotide sequence ID" value="NZ_BAAAPS010000008.1"/>
</dbReference>
<gene>
    <name evidence="1" type="ORF">J2S63_001693</name>
</gene>
<reference evidence="1 2" key="1">
    <citation type="submission" date="2023-07" db="EMBL/GenBank/DDBJ databases">
        <title>Sequencing the genomes of 1000 actinobacteria strains.</title>
        <authorList>
            <person name="Klenk H.-P."/>
        </authorList>
    </citation>
    <scope>NUCLEOTIDE SEQUENCE [LARGE SCALE GENOMIC DNA]</scope>
    <source>
        <strain evidence="1 2">DSM 19426</strain>
    </source>
</reference>
<protein>
    <submittedName>
        <fullName evidence="1">Uncharacterized protein</fullName>
    </submittedName>
</protein>
<keyword evidence="2" id="KW-1185">Reference proteome</keyword>